<dbReference type="SUPFAM" id="SSF56672">
    <property type="entry name" value="DNA/RNA polymerases"/>
    <property type="match status" value="1"/>
</dbReference>
<gene>
    <name evidence="2" type="ORF">CI610_03342</name>
</gene>
<dbReference type="Pfam" id="PF00078">
    <property type="entry name" value="RVT_1"/>
    <property type="match status" value="1"/>
</dbReference>
<dbReference type="EMBL" id="NSIT01000406">
    <property type="protein sequence ID" value="PJE77730.1"/>
    <property type="molecule type" value="Genomic_DNA"/>
</dbReference>
<accession>A0A2H9T3C7</accession>
<dbReference type="Pfam" id="PF13966">
    <property type="entry name" value="zf-RVT"/>
    <property type="match status" value="1"/>
</dbReference>
<evidence type="ECO:0000259" key="1">
    <source>
        <dbReference type="PROSITE" id="PS50878"/>
    </source>
</evidence>
<dbReference type="CDD" id="cd01650">
    <property type="entry name" value="RT_nLTR_like"/>
    <property type="match status" value="1"/>
</dbReference>
<protein>
    <recommendedName>
        <fullName evidence="1">Reverse transcriptase domain-containing protein</fullName>
    </recommendedName>
</protein>
<reference evidence="2" key="1">
    <citation type="journal article" date="2017" name="Appl. Environ. Microbiol.">
        <title>Molecular characterization of an Endozoicomonas-like organism causing infection in king scallop Pecten maximus L.</title>
        <authorList>
            <person name="Cano I."/>
            <person name="van Aerle R."/>
            <person name="Ross S."/>
            <person name="Verner-Jeffreys D.W."/>
            <person name="Paley R.K."/>
            <person name="Rimmer G."/>
            <person name="Ryder D."/>
            <person name="Hooper P."/>
            <person name="Stone D."/>
            <person name="Feist S.W."/>
        </authorList>
    </citation>
    <scope>NUCLEOTIDE SEQUENCE</scope>
</reference>
<sequence length="778" mass="89720">MESDRGKKKFIEKIDLPDTSSSVSNSSDILTAFRDFYVKLFTEEAINFELADSFCENLPRLNALDMSMCEGPIEKQEILVALRHMRNNKSPGSDGLTKEFYLTFFDLLGDQLVLLYNAVFQRGELCDTQKLSYISLLCKDPNNSCNMKNWRPISLLNIDYKILSKVITNRLGKVIDKLVGTDQTCAIRERSIFENCHLLRNIVDYVDQKDLKCAFISLDQEKAFDRVNYDFLFKVLTAFNFGPDFIRWVSVLYKNVHSSVIVNGFISDPFPITRGVRQGCSLSPLLYVLVLEPFAKKVRDDPEIIGIKLPGSSQSAKISLYADDSTGICCTVSSISKLFSWCDLYGRASGAKLNKQKSKGIWLGKWKSRSDHPFGISWVEKHKICGVLVGNNITPDDIWQPVFKKLSRTLDLWKLRNLSFTQKSIVIKVLACSKIWYIGTVVIMPRHYLELFQRILFRFLWNSKSEPLARSVAYASPTSGGLAIVNIKVKLQAIYLKHLQNFIFKDTQAKWRYFTMYWLSLDLREYFSSVDNNSPHSKWCPTFYTRIYIIFKKYIKDFPKSNIKSVTTKELYGTLLSGVITTPRIVRIFPTIDFAPVFLNISNKFLDTRSRDVVFKIVHEILPVNFRMYRFGVESSKYCTFCSGFETISHLFFECPFIQPLVSLVNSWIHQISENKIPTDSALWRFHSPVSLTLKVKTLVLFLVAESLSSIWNIRCVKKYDRKSPTSNSLVCHFLSSIILRIRSDFARFPINIFSEYWCTTDIFCAVRDDELIFNLPL</sequence>
<dbReference type="InterPro" id="IPR026960">
    <property type="entry name" value="RVT-Znf"/>
</dbReference>
<evidence type="ECO:0000313" key="2">
    <source>
        <dbReference type="EMBL" id="PJE77730.1"/>
    </source>
</evidence>
<dbReference type="InterPro" id="IPR043502">
    <property type="entry name" value="DNA/RNA_pol_sf"/>
</dbReference>
<dbReference type="PANTHER" id="PTHR19446">
    <property type="entry name" value="REVERSE TRANSCRIPTASES"/>
    <property type="match status" value="1"/>
</dbReference>
<dbReference type="PROSITE" id="PS50878">
    <property type="entry name" value="RT_POL"/>
    <property type="match status" value="1"/>
</dbReference>
<dbReference type="AlphaFoldDB" id="A0A2H9T3C7"/>
<organism evidence="2">
    <name type="scientific">invertebrate metagenome</name>
    <dbReference type="NCBI Taxonomy" id="1711999"/>
    <lineage>
        <taxon>unclassified sequences</taxon>
        <taxon>metagenomes</taxon>
        <taxon>organismal metagenomes</taxon>
    </lineage>
</organism>
<comment type="caution">
    <text evidence="2">The sequence shown here is derived from an EMBL/GenBank/DDBJ whole genome shotgun (WGS) entry which is preliminary data.</text>
</comment>
<dbReference type="InterPro" id="IPR000477">
    <property type="entry name" value="RT_dom"/>
</dbReference>
<proteinExistence type="predicted"/>
<name>A0A2H9T3C7_9ZZZZ</name>
<feature type="domain" description="Reverse transcriptase" evidence="1">
    <location>
        <begin position="118"/>
        <end position="389"/>
    </location>
</feature>